<organism evidence="6 7">
    <name type="scientific">Corynebacterium testudinoris</name>
    <dbReference type="NCBI Taxonomy" id="136857"/>
    <lineage>
        <taxon>Bacteria</taxon>
        <taxon>Bacillati</taxon>
        <taxon>Actinomycetota</taxon>
        <taxon>Actinomycetes</taxon>
        <taxon>Mycobacteriales</taxon>
        <taxon>Corynebacteriaceae</taxon>
        <taxon>Corynebacterium</taxon>
    </lineage>
</organism>
<gene>
    <name evidence="6" type="ORF">CTEST_03985</name>
</gene>
<keyword evidence="2 4" id="KW-0560">Oxidoreductase</keyword>
<dbReference type="InterPro" id="IPR016163">
    <property type="entry name" value="Ald_DH_C"/>
</dbReference>
<dbReference type="EMBL" id="CP011545">
    <property type="protein sequence ID" value="AKK08246.1"/>
    <property type="molecule type" value="Genomic_DNA"/>
</dbReference>
<dbReference type="InterPro" id="IPR016162">
    <property type="entry name" value="Ald_DH_N"/>
</dbReference>
<dbReference type="PROSITE" id="PS00687">
    <property type="entry name" value="ALDEHYDE_DEHYDR_GLU"/>
    <property type="match status" value="1"/>
</dbReference>
<dbReference type="InterPro" id="IPR016161">
    <property type="entry name" value="Ald_DH/histidinol_DH"/>
</dbReference>
<dbReference type="InterPro" id="IPR015590">
    <property type="entry name" value="Aldehyde_DH_dom"/>
</dbReference>
<dbReference type="FunFam" id="3.40.605.10:FF:000007">
    <property type="entry name" value="NAD/NADP-dependent betaine aldehyde dehydrogenase"/>
    <property type="match status" value="1"/>
</dbReference>
<dbReference type="Pfam" id="PF00171">
    <property type="entry name" value="Aldedh"/>
    <property type="match status" value="1"/>
</dbReference>
<sequence>MIYPDSLPHDLPTGVWLGLDNRPAASGETFPVEDPATGSVIAEVADADSAEWNAALDAAVTAQDEWAAWAPRRRADVLSAIFAEITRRAEDFATVMTLEMGKPLAESRGEVAYGAEYFRWFAEEAVRLPGRVNQSPGGLGYMSVTRTPVGPVLAITPWNFPLAMATRKIAPALAAGCPVLVKPAMETPLTMLLLGQVFAEVFARFDVPAGLVSIIPTTRAAEMSAELMADPRLRKVTFTGSTPVGRQLVRQSADNLLHTSMELGGNAPFVVAADADLDQAVEGAIMAKMRNGGEACTAANRIYVDATVAGEFTERFAARMASYRTGHGLEEGSTLGPIITAKQRDRIAALIDAAVTDGATIVTGGHAVDGPGYFFEPTVLTDVPAGADILTQEIFGPVITVTTFSGLEEGVRLANDTEFGLAAYAFSGSFEGASYLAANLNAGMVGINRFAISDPGAPFGGIGQSGFGREGGVEGIEEYLDVKYIATPNIEKGHLL</sequence>
<dbReference type="InterPro" id="IPR050740">
    <property type="entry name" value="Aldehyde_DH_Superfamily"/>
</dbReference>
<dbReference type="GO" id="GO:0036243">
    <property type="term" value="F:succinate-semialdehyde dehydrogenase (NADP+) activity"/>
    <property type="evidence" value="ECO:0007669"/>
    <property type="project" value="UniProtKB-EC"/>
</dbReference>
<dbReference type="AlphaFoldDB" id="A0A0G3H4C8"/>
<feature type="domain" description="Aldehyde dehydrogenase" evidence="5">
    <location>
        <begin position="26"/>
        <end position="485"/>
    </location>
</feature>
<evidence type="ECO:0000313" key="7">
    <source>
        <dbReference type="Proteomes" id="UP000035540"/>
    </source>
</evidence>
<dbReference type="Gene3D" id="3.40.605.10">
    <property type="entry name" value="Aldehyde Dehydrogenase, Chain A, domain 1"/>
    <property type="match status" value="1"/>
</dbReference>
<comment type="similarity">
    <text evidence="1 4">Belongs to the aldehyde dehydrogenase family.</text>
</comment>
<dbReference type="CDD" id="cd07103">
    <property type="entry name" value="ALDH_F5_SSADH_GabD"/>
    <property type="match status" value="1"/>
</dbReference>
<reference evidence="7" key="2">
    <citation type="submission" date="2015-05" db="EMBL/GenBank/DDBJ databases">
        <title>Complete genome sequence of Corynebacterium testudinoris DSM 44614, recovered from necrotic lesions in the mouth of a tortoise.</title>
        <authorList>
            <person name="Ruckert C."/>
            <person name="Albersmeier A."/>
            <person name="Winkler A."/>
            <person name="Tauch A."/>
        </authorList>
    </citation>
    <scope>NUCLEOTIDE SEQUENCE [LARGE SCALE GENOMIC DNA]</scope>
    <source>
        <strain evidence="7">DSM 44614</strain>
    </source>
</reference>
<dbReference type="Proteomes" id="UP000035540">
    <property type="component" value="Chromosome"/>
</dbReference>
<evidence type="ECO:0000259" key="5">
    <source>
        <dbReference type="Pfam" id="PF00171"/>
    </source>
</evidence>
<accession>A0A0G3H4C8</accession>
<evidence type="ECO:0000256" key="3">
    <source>
        <dbReference type="PROSITE-ProRule" id="PRU10007"/>
    </source>
</evidence>
<dbReference type="KEGG" id="cted:CTEST_03985"/>
<evidence type="ECO:0000256" key="2">
    <source>
        <dbReference type="ARBA" id="ARBA00023002"/>
    </source>
</evidence>
<evidence type="ECO:0000256" key="1">
    <source>
        <dbReference type="ARBA" id="ARBA00009986"/>
    </source>
</evidence>
<dbReference type="PANTHER" id="PTHR43353:SF5">
    <property type="entry name" value="SUCCINATE-SEMIALDEHYDE DEHYDROGENASE, MITOCHONDRIAL"/>
    <property type="match status" value="1"/>
</dbReference>
<dbReference type="PATRIC" id="fig|136857.5.peg.788"/>
<proteinExistence type="inferred from homology"/>
<dbReference type="SUPFAM" id="SSF53720">
    <property type="entry name" value="ALDH-like"/>
    <property type="match status" value="1"/>
</dbReference>
<dbReference type="FunFam" id="3.40.309.10:FF:000009">
    <property type="entry name" value="Aldehyde dehydrogenase A"/>
    <property type="match status" value="1"/>
</dbReference>
<evidence type="ECO:0000256" key="4">
    <source>
        <dbReference type="RuleBase" id="RU003345"/>
    </source>
</evidence>
<dbReference type="GO" id="GO:0009450">
    <property type="term" value="P:gamma-aminobutyric acid catabolic process"/>
    <property type="evidence" value="ECO:0007669"/>
    <property type="project" value="TreeGrafter"/>
</dbReference>
<reference evidence="6 7" key="1">
    <citation type="journal article" date="2015" name="Genome Announc.">
        <title>Complete Genome Sequence of the Type Strain Corynebacterium testudinoris DSM 44614, Recovered from Necrotic Lesions in the Mouth of a Tortoise.</title>
        <authorList>
            <person name="Ruckert C."/>
            <person name="Kriete M."/>
            <person name="Jaenicke S."/>
            <person name="Winkler A."/>
            <person name="Tauch A."/>
        </authorList>
    </citation>
    <scope>NUCLEOTIDE SEQUENCE [LARGE SCALE GENOMIC DNA]</scope>
    <source>
        <strain evidence="6 7">DSM 44614</strain>
    </source>
</reference>
<dbReference type="InterPro" id="IPR029510">
    <property type="entry name" value="Ald_DH_CS_GLU"/>
</dbReference>
<dbReference type="STRING" id="136857.CTEST_03985"/>
<name>A0A0G3H4C8_9CORY</name>
<keyword evidence="7" id="KW-1185">Reference proteome</keyword>
<dbReference type="EC" id="1.2.1.79" evidence="6"/>
<dbReference type="GO" id="GO:0004777">
    <property type="term" value="F:succinate-semialdehyde dehydrogenase (NAD+) activity"/>
    <property type="evidence" value="ECO:0007669"/>
    <property type="project" value="TreeGrafter"/>
</dbReference>
<dbReference type="PANTHER" id="PTHR43353">
    <property type="entry name" value="SUCCINATE-SEMIALDEHYDE DEHYDROGENASE, MITOCHONDRIAL"/>
    <property type="match status" value="1"/>
</dbReference>
<feature type="active site" evidence="3">
    <location>
        <position position="262"/>
    </location>
</feature>
<evidence type="ECO:0000313" key="6">
    <source>
        <dbReference type="EMBL" id="AKK08246.1"/>
    </source>
</evidence>
<protein>
    <submittedName>
        <fullName evidence="6">NAD-dependent aldehyde dehydrogenase</fullName>
        <ecNumber evidence="6">1.2.1.79</ecNumber>
    </submittedName>
</protein>
<dbReference type="Gene3D" id="3.40.309.10">
    <property type="entry name" value="Aldehyde Dehydrogenase, Chain A, domain 2"/>
    <property type="match status" value="1"/>
</dbReference>